<evidence type="ECO:0000313" key="2">
    <source>
        <dbReference type="Proteomes" id="UP001338137"/>
    </source>
</evidence>
<organism evidence="1 2">
    <name type="scientific">Paenibacillus alba</name>
    <dbReference type="NCBI Taxonomy" id="1197127"/>
    <lineage>
        <taxon>Bacteria</taxon>
        <taxon>Bacillati</taxon>
        <taxon>Bacillota</taxon>
        <taxon>Bacilli</taxon>
        <taxon>Bacillales</taxon>
        <taxon>Paenibacillaceae</taxon>
        <taxon>Paenibacillus</taxon>
    </lineage>
</organism>
<protein>
    <submittedName>
        <fullName evidence="1">Uncharacterized protein</fullName>
    </submittedName>
</protein>
<evidence type="ECO:0000313" key="1">
    <source>
        <dbReference type="EMBL" id="MEC0227392.1"/>
    </source>
</evidence>
<name>A0ABU6FZV2_9BACL</name>
<accession>A0ABU6FZV2</accession>
<comment type="caution">
    <text evidence="1">The sequence shown here is derived from an EMBL/GenBank/DDBJ whole genome shotgun (WGS) entry which is preliminary data.</text>
</comment>
<dbReference type="EMBL" id="JARLKY010000020">
    <property type="protein sequence ID" value="MEC0227392.1"/>
    <property type="molecule type" value="Genomic_DNA"/>
</dbReference>
<reference evidence="1 2" key="1">
    <citation type="submission" date="2023-03" db="EMBL/GenBank/DDBJ databases">
        <title>Bacillus Genome Sequencing.</title>
        <authorList>
            <person name="Dunlap C."/>
        </authorList>
    </citation>
    <scope>NUCLEOTIDE SEQUENCE [LARGE SCALE GENOMIC DNA]</scope>
    <source>
        <strain evidence="1 2">BD-533</strain>
    </source>
</reference>
<dbReference type="RefSeq" id="WP_326071727.1">
    <property type="nucleotide sequence ID" value="NZ_JARLKY010000020.1"/>
</dbReference>
<gene>
    <name evidence="1" type="ORF">P4I72_09680</name>
</gene>
<proteinExistence type="predicted"/>
<dbReference type="Proteomes" id="UP001338137">
    <property type="component" value="Unassembled WGS sequence"/>
</dbReference>
<sequence>MKSDARSKKSSENPQEVLFHGICEIPNISNATNANANANAGSSANANANTGGSTACAYYAQTVPPQ</sequence>
<keyword evidence="2" id="KW-1185">Reference proteome</keyword>